<evidence type="ECO:0000313" key="2">
    <source>
        <dbReference type="EMBL" id="TWS96911.1"/>
    </source>
</evidence>
<dbReference type="PANTHER" id="PTHR40076">
    <property type="entry name" value="MEMBRANE PROTEIN-RELATED"/>
    <property type="match status" value="1"/>
</dbReference>
<dbReference type="Pfam" id="PF06161">
    <property type="entry name" value="DUF975"/>
    <property type="match status" value="1"/>
</dbReference>
<reference evidence="2 3" key="1">
    <citation type="submission" date="2019-08" db="EMBL/GenBank/DDBJ databases">
        <authorList>
            <person name="Lei W."/>
        </authorList>
    </citation>
    <scope>NUCLEOTIDE SEQUENCE [LARGE SCALE GENOMIC DNA]</scope>
    <source>
        <strain evidence="2 3">CCUG 66496</strain>
    </source>
</reference>
<accession>A0A5C5SAT9</accession>
<evidence type="ECO:0000256" key="1">
    <source>
        <dbReference type="SAM" id="Phobius"/>
    </source>
</evidence>
<protein>
    <submittedName>
        <fullName evidence="2">DUF975 family protein</fullName>
    </submittedName>
</protein>
<feature type="transmembrane region" description="Helical" evidence="1">
    <location>
        <begin position="36"/>
        <end position="53"/>
    </location>
</feature>
<feature type="transmembrane region" description="Helical" evidence="1">
    <location>
        <begin position="214"/>
        <end position="242"/>
    </location>
</feature>
<feature type="transmembrane region" description="Helical" evidence="1">
    <location>
        <begin position="154"/>
        <end position="175"/>
    </location>
</feature>
<evidence type="ECO:0000313" key="3">
    <source>
        <dbReference type="Proteomes" id="UP000317430"/>
    </source>
</evidence>
<feature type="transmembrane region" description="Helical" evidence="1">
    <location>
        <begin position="65"/>
        <end position="86"/>
    </location>
</feature>
<organism evidence="2 3">
    <name type="scientific">Streptococcus cuniculipharyngis</name>
    <dbReference type="NCBI Taxonomy" id="1562651"/>
    <lineage>
        <taxon>Bacteria</taxon>
        <taxon>Bacillati</taxon>
        <taxon>Bacillota</taxon>
        <taxon>Bacilli</taxon>
        <taxon>Lactobacillales</taxon>
        <taxon>Streptococcaceae</taxon>
        <taxon>Streptococcus</taxon>
    </lineage>
</organism>
<proteinExistence type="predicted"/>
<sequence>MGYDIIKDRKEVISMMTNQAIKQEAKQVLKSTPKKASLFLTPVLLLIITNSLTSTINSDQIYPLLFPNLLTIFNAFFLASASITMLDIYRKTKTIPTFSDSSRAFSRPFIGKFILVELLKFFYILLPQLVLGSLLGLIFGFIVDNIKPADPIPLFLGFMLILFLVMVSISAPLYYSFSQSTLLLYDQVQNQTYQNPHKLLMASRQLMAGHRKQAFLLDVSFIGWFILTIFLSPILIYCLPYYTTATTIFYNQLVTANNQTQ</sequence>
<keyword evidence="1" id="KW-0812">Transmembrane</keyword>
<dbReference type="AlphaFoldDB" id="A0A5C5SAT9"/>
<comment type="caution">
    <text evidence="2">The sequence shown here is derived from an EMBL/GenBank/DDBJ whole genome shotgun (WGS) entry which is preliminary data.</text>
</comment>
<dbReference type="Proteomes" id="UP000317430">
    <property type="component" value="Unassembled WGS sequence"/>
</dbReference>
<dbReference type="InterPro" id="IPR010380">
    <property type="entry name" value="DUF975"/>
</dbReference>
<dbReference type="OrthoDB" id="9784844at2"/>
<name>A0A5C5SAT9_9STRE</name>
<keyword evidence="1" id="KW-0472">Membrane</keyword>
<dbReference type="PANTHER" id="PTHR40076:SF1">
    <property type="entry name" value="MEMBRANE PROTEIN"/>
    <property type="match status" value="1"/>
</dbReference>
<feature type="transmembrane region" description="Helical" evidence="1">
    <location>
        <begin position="121"/>
        <end position="142"/>
    </location>
</feature>
<keyword evidence="3" id="KW-1185">Reference proteome</keyword>
<gene>
    <name evidence="2" type="ORF">FRX57_06470</name>
</gene>
<keyword evidence="1" id="KW-1133">Transmembrane helix</keyword>
<dbReference type="EMBL" id="VOHL01000006">
    <property type="protein sequence ID" value="TWS96911.1"/>
    <property type="molecule type" value="Genomic_DNA"/>
</dbReference>